<evidence type="ECO:0000313" key="5">
    <source>
        <dbReference type="EMBL" id="RVT71987.1"/>
    </source>
</evidence>
<sequence length="62" mass="7280">MDGLVLKETKNKSIDTSWIPPYGERKIIKEKYNEIVLTFEQKASSNYIMDLQIRLYNEGLTI</sequence>
<organism evidence="5 6">
    <name type="scientific">Flavobacterium sufflavum</name>
    <dbReference type="NCBI Taxonomy" id="1921138"/>
    <lineage>
        <taxon>Bacteria</taxon>
        <taxon>Pseudomonadati</taxon>
        <taxon>Bacteroidota</taxon>
        <taxon>Flavobacteriia</taxon>
        <taxon>Flavobacteriales</taxon>
        <taxon>Flavobacteriaceae</taxon>
        <taxon>Flavobacterium</taxon>
    </lineage>
</organism>
<protein>
    <recommendedName>
        <fullName evidence="4">Glycosyl-hydrolase 97 N-terminal domain-containing protein</fullName>
    </recommendedName>
</protein>
<evidence type="ECO:0000256" key="1">
    <source>
        <dbReference type="ARBA" id="ARBA00001913"/>
    </source>
</evidence>
<keyword evidence="3" id="KW-0106">Calcium</keyword>
<reference evidence="5 6" key="1">
    <citation type="submission" date="2019-01" db="EMBL/GenBank/DDBJ databases">
        <authorList>
            <person name="Chen W.-M."/>
        </authorList>
    </citation>
    <scope>NUCLEOTIDE SEQUENCE [LARGE SCALE GENOMIC DNA]</scope>
    <source>
        <strain evidence="5 6">BBQ-12</strain>
    </source>
</reference>
<dbReference type="InterPro" id="IPR014718">
    <property type="entry name" value="GH-type_carb-bd"/>
</dbReference>
<dbReference type="GO" id="GO:0030246">
    <property type="term" value="F:carbohydrate binding"/>
    <property type="evidence" value="ECO:0007669"/>
    <property type="project" value="InterPro"/>
</dbReference>
<name>A0A437KLR1_9FLAO</name>
<evidence type="ECO:0000256" key="3">
    <source>
        <dbReference type="ARBA" id="ARBA00022837"/>
    </source>
</evidence>
<dbReference type="Pfam" id="PF14508">
    <property type="entry name" value="GH97_N"/>
    <property type="match status" value="1"/>
</dbReference>
<gene>
    <name evidence="5" type="ORF">EOD40_16340</name>
</gene>
<keyword evidence="6" id="KW-1185">Reference proteome</keyword>
<accession>A0A437KLR1</accession>
<comment type="caution">
    <text evidence="5">The sequence shown here is derived from an EMBL/GenBank/DDBJ whole genome shotgun (WGS) entry which is preliminary data.</text>
</comment>
<evidence type="ECO:0000256" key="2">
    <source>
        <dbReference type="ARBA" id="ARBA00011245"/>
    </source>
</evidence>
<evidence type="ECO:0000313" key="6">
    <source>
        <dbReference type="Proteomes" id="UP000285211"/>
    </source>
</evidence>
<dbReference type="AlphaFoldDB" id="A0A437KLR1"/>
<dbReference type="Proteomes" id="UP000285211">
    <property type="component" value="Unassembled WGS sequence"/>
</dbReference>
<comment type="subunit">
    <text evidence="2">Monomer.</text>
</comment>
<dbReference type="Gene3D" id="2.70.98.10">
    <property type="match status" value="1"/>
</dbReference>
<proteinExistence type="predicted"/>
<dbReference type="EMBL" id="SACJ01000014">
    <property type="protein sequence ID" value="RVT71987.1"/>
    <property type="molecule type" value="Genomic_DNA"/>
</dbReference>
<evidence type="ECO:0000259" key="4">
    <source>
        <dbReference type="Pfam" id="PF14508"/>
    </source>
</evidence>
<feature type="domain" description="Glycosyl-hydrolase 97 N-terminal" evidence="4">
    <location>
        <begin position="4"/>
        <end position="60"/>
    </location>
</feature>
<comment type="cofactor">
    <cofactor evidence="1">
        <name>Ca(2+)</name>
        <dbReference type="ChEBI" id="CHEBI:29108"/>
    </cofactor>
</comment>
<dbReference type="InterPro" id="IPR029486">
    <property type="entry name" value="GH97_N"/>
</dbReference>